<proteinExistence type="predicted"/>
<feature type="transmembrane region" description="Helical" evidence="6">
    <location>
        <begin position="29"/>
        <end position="48"/>
    </location>
</feature>
<dbReference type="GO" id="GO:0044874">
    <property type="term" value="P:lipoprotein localization to outer membrane"/>
    <property type="evidence" value="ECO:0007669"/>
    <property type="project" value="TreeGrafter"/>
</dbReference>
<evidence type="ECO:0000313" key="9">
    <source>
        <dbReference type="EMBL" id="SVA16479.1"/>
    </source>
</evidence>
<evidence type="ECO:0000256" key="4">
    <source>
        <dbReference type="ARBA" id="ARBA00022989"/>
    </source>
</evidence>
<evidence type="ECO:0000256" key="1">
    <source>
        <dbReference type="ARBA" id="ARBA00004651"/>
    </source>
</evidence>
<evidence type="ECO:0000256" key="2">
    <source>
        <dbReference type="ARBA" id="ARBA00022475"/>
    </source>
</evidence>
<dbReference type="InterPro" id="IPR025857">
    <property type="entry name" value="MacB_PCD"/>
</dbReference>
<evidence type="ECO:0000259" key="8">
    <source>
        <dbReference type="Pfam" id="PF12704"/>
    </source>
</evidence>
<sequence>MTTRRKALQISVIVTLALRNLRRQVRRTLLTALAIILGAGMLVFANALGDGTHEQWIDDGVRAGSGHVTIEHPAFRVSRKLEDRLVADVRAVAEVALATPALADRITGVSAQLTINGMASSAAGARPAQILAVDPQAEIDFTILDEQVIEGRYLQSDDRLAAFVGVGLMETLNLRLGSRLVLTAQDADKEIAGQLVRVVGVFRNGAPPVDNAVVHIPLAVAGEWLGSGSDVSNIAVMVEDSTEVSSLVRDLRQALADPLDAGRVTVLSWREAMPALASLVAVDQYGNYVIFGVLFIIIALGIVNTVLMSVLHRHREFGVLQALGLTPRQTGTVVLIEGLLLTTLSTLVGVGLSTWLTWYFLGDGFDMAVIAGDALANNMDMGSVVIDPIIVPMFSVARTLQTLGWIMLMGILSSIYPAFRAARIDVAESMKFDR</sequence>
<dbReference type="InterPro" id="IPR051447">
    <property type="entry name" value="Lipoprotein-release_system"/>
</dbReference>
<protein>
    <recommendedName>
        <fullName evidence="10">ABC3 transporter permease protein domain-containing protein</fullName>
    </recommendedName>
</protein>
<evidence type="ECO:0000259" key="7">
    <source>
        <dbReference type="Pfam" id="PF02687"/>
    </source>
</evidence>
<dbReference type="Pfam" id="PF12704">
    <property type="entry name" value="MacB_PCD"/>
    <property type="match status" value="1"/>
</dbReference>
<evidence type="ECO:0000256" key="3">
    <source>
        <dbReference type="ARBA" id="ARBA00022692"/>
    </source>
</evidence>
<dbReference type="PANTHER" id="PTHR30489:SF0">
    <property type="entry name" value="LIPOPROTEIN-RELEASING SYSTEM TRANSMEMBRANE PROTEIN LOLE"/>
    <property type="match status" value="1"/>
</dbReference>
<gene>
    <name evidence="9" type="ORF">METZ01_LOCUS69333</name>
</gene>
<evidence type="ECO:0000256" key="6">
    <source>
        <dbReference type="SAM" id="Phobius"/>
    </source>
</evidence>
<dbReference type="GO" id="GO:0098797">
    <property type="term" value="C:plasma membrane protein complex"/>
    <property type="evidence" value="ECO:0007669"/>
    <property type="project" value="TreeGrafter"/>
</dbReference>
<comment type="subcellular location">
    <subcellularLocation>
        <location evidence="1">Cell membrane</location>
        <topology evidence="1">Multi-pass membrane protein</topology>
    </subcellularLocation>
</comment>
<keyword evidence="3 6" id="KW-0812">Transmembrane</keyword>
<keyword evidence="4 6" id="KW-1133">Transmembrane helix</keyword>
<dbReference type="PANTHER" id="PTHR30489">
    <property type="entry name" value="LIPOPROTEIN-RELEASING SYSTEM TRANSMEMBRANE PROTEIN LOLE"/>
    <property type="match status" value="1"/>
</dbReference>
<dbReference type="AlphaFoldDB" id="A0A381TKX4"/>
<dbReference type="InterPro" id="IPR003838">
    <property type="entry name" value="ABC3_permease_C"/>
</dbReference>
<organism evidence="9">
    <name type="scientific">marine metagenome</name>
    <dbReference type="NCBI Taxonomy" id="408172"/>
    <lineage>
        <taxon>unclassified sequences</taxon>
        <taxon>metagenomes</taxon>
        <taxon>ecological metagenomes</taxon>
    </lineage>
</organism>
<feature type="transmembrane region" description="Helical" evidence="6">
    <location>
        <begin position="402"/>
        <end position="422"/>
    </location>
</feature>
<keyword evidence="2" id="KW-1003">Cell membrane</keyword>
<accession>A0A381TKX4</accession>
<feature type="domain" description="ABC3 transporter permease C-terminal" evidence="7">
    <location>
        <begin position="289"/>
        <end position="425"/>
    </location>
</feature>
<feature type="transmembrane region" description="Helical" evidence="6">
    <location>
        <begin position="288"/>
        <end position="311"/>
    </location>
</feature>
<name>A0A381TKX4_9ZZZZ</name>
<evidence type="ECO:0008006" key="10">
    <source>
        <dbReference type="Google" id="ProtNLM"/>
    </source>
</evidence>
<reference evidence="9" key="1">
    <citation type="submission" date="2018-05" db="EMBL/GenBank/DDBJ databases">
        <authorList>
            <person name="Lanie J.A."/>
            <person name="Ng W.-L."/>
            <person name="Kazmierczak K.M."/>
            <person name="Andrzejewski T.M."/>
            <person name="Davidsen T.M."/>
            <person name="Wayne K.J."/>
            <person name="Tettelin H."/>
            <person name="Glass J.I."/>
            <person name="Rusch D."/>
            <person name="Podicherti R."/>
            <person name="Tsui H.-C.T."/>
            <person name="Winkler M.E."/>
        </authorList>
    </citation>
    <scope>NUCLEOTIDE SEQUENCE</scope>
</reference>
<keyword evidence="5 6" id="KW-0472">Membrane</keyword>
<evidence type="ECO:0000256" key="5">
    <source>
        <dbReference type="ARBA" id="ARBA00023136"/>
    </source>
</evidence>
<dbReference type="Pfam" id="PF02687">
    <property type="entry name" value="FtsX"/>
    <property type="match status" value="1"/>
</dbReference>
<dbReference type="EMBL" id="UINC01004734">
    <property type="protein sequence ID" value="SVA16479.1"/>
    <property type="molecule type" value="Genomic_DNA"/>
</dbReference>
<feature type="domain" description="MacB-like periplasmic core" evidence="8">
    <location>
        <begin position="28"/>
        <end position="253"/>
    </location>
</feature>
<feature type="transmembrane region" description="Helical" evidence="6">
    <location>
        <begin position="332"/>
        <end position="358"/>
    </location>
</feature>